<evidence type="ECO:0000313" key="3">
    <source>
        <dbReference type="EMBL" id="KAI1698092.1"/>
    </source>
</evidence>
<protein>
    <submittedName>
        <fullName evidence="3">Uncharacterized protein</fullName>
    </submittedName>
</protein>
<proteinExistence type="predicted"/>
<name>A0AAD4QV71_9BILA</name>
<keyword evidence="2" id="KW-0812">Transmembrane</keyword>
<keyword evidence="2" id="KW-1133">Transmembrane helix</keyword>
<dbReference type="AlphaFoldDB" id="A0AAD4QV71"/>
<feature type="transmembrane region" description="Helical" evidence="2">
    <location>
        <begin position="6"/>
        <end position="26"/>
    </location>
</feature>
<feature type="region of interest" description="Disordered" evidence="1">
    <location>
        <begin position="207"/>
        <end position="232"/>
    </location>
</feature>
<gene>
    <name evidence="3" type="ORF">DdX_18103</name>
</gene>
<keyword evidence="4" id="KW-1185">Reference proteome</keyword>
<evidence type="ECO:0000256" key="1">
    <source>
        <dbReference type="SAM" id="MobiDB-lite"/>
    </source>
</evidence>
<accession>A0AAD4QV71</accession>
<evidence type="ECO:0000313" key="4">
    <source>
        <dbReference type="Proteomes" id="UP001201812"/>
    </source>
</evidence>
<comment type="caution">
    <text evidence="3">The sequence shown here is derived from an EMBL/GenBank/DDBJ whole genome shotgun (WGS) entry which is preliminary data.</text>
</comment>
<dbReference type="Proteomes" id="UP001201812">
    <property type="component" value="Unassembled WGS sequence"/>
</dbReference>
<keyword evidence="2" id="KW-0472">Membrane</keyword>
<evidence type="ECO:0000256" key="2">
    <source>
        <dbReference type="SAM" id="Phobius"/>
    </source>
</evidence>
<dbReference type="EMBL" id="JAKKPZ010000235">
    <property type="protein sequence ID" value="KAI1698092.1"/>
    <property type="molecule type" value="Genomic_DNA"/>
</dbReference>
<sequence>MNHDNYVMLAFTFVLLYLPSTILHLMDNTATGNTVQTSVDETEQITESVQRQTSDRKPFFDKCELLIQYLEAFNKAITEKPDKRKSGLGKTFEMKFPHNDGSNEANNLFYAMLKVEFEKESAIVTGKPDTIAALQKISLGRNLLTLGLTKDYMQNDQATSIVETTLHVNWASVVGGYLENKQREYLSQLEQARAEVKQIFKYSSLHDPTQEQTGRASPPKNPVEVPVKSQMSDERKQYKYTLSKARSDAVTLAAIQKLKPRLTEEGTKIIQHMKSIRELLSKAEKFFEKLAASPEKKSLKLSHKLGIGKSDGAQYSQMGKFEGVFNPSAKLEIPTLLSSLEAVFGPVRADKEM</sequence>
<organism evidence="3 4">
    <name type="scientific">Ditylenchus destructor</name>
    <dbReference type="NCBI Taxonomy" id="166010"/>
    <lineage>
        <taxon>Eukaryota</taxon>
        <taxon>Metazoa</taxon>
        <taxon>Ecdysozoa</taxon>
        <taxon>Nematoda</taxon>
        <taxon>Chromadorea</taxon>
        <taxon>Rhabditida</taxon>
        <taxon>Tylenchina</taxon>
        <taxon>Tylenchomorpha</taxon>
        <taxon>Sphaerularioidea</taxon>
        <taxon>Anguinidae</taxon>
        <taxon>Anguininae</taxon>
        <taxon>Ditylenchus</taxon>
    </lineage>
</organism>
<reference evidence="3" key="1">
    <citation type="submission" date="2022-01" db="EMBL/GenBank/DDBJ databases">
        <title>Genome Sequence Resource for Two Populations of Ditylenchus destructor, the Migratory Endoparasitic Phytonematode.</title>
        <authorList>
            <person name="Zhang H."/>
            <person name="Lin R."/>
            <person name="Xie B."/>
        </authorList>
    </citation>
    <scope>NUCLEOTIDE SEQUENCE</scope>
    <source>
        <strain evidence="3">BazhouSP</strain>
    </source>
</reference>